<feature type="transmembrane region" description="Helical" evidence="6">
    <location>
        <begin position="85"/>
        <end position="105"/>
    </location>
</feature>
<dbReference type="InterPro" id="IPR018781">
    <property type="entry name" value="TPRA1/CAND2/CAND8"/>
</dbReference>
<dbReference type="PANTHER" id="PTHR15876:SF8">
    <property type="entry name" value="TRANSMEMBRANE PROTEIN ADIPOCYTE-ASSOCIATED 1"/>
    <property type="match status" value="1"/>
</dbReference>
<feature type="transmembrane region" description="Helical" evidence="6">
    <location>
        <begin position="225"/>
        <end position="248"/>
    </location>
</feature>
<sequence length="308" mass="34526">MRASEELLAAISLAGAPAESADEFPEGSSSRSALISSSWIVGCHGLPYNLALIVPSALFVVYLASKARKSFAKLTYGHSYVMMAYYALLWVVTFLNLSWCLVQAWECTAAKELSWNMLSLFTESGMLLLEVSLLAFLLQGNHAGGLEVLTRTFVVSGVIVAADTLLKAIYIFGFGVQLFADKNKTANGGRWGLWIIHKMLLTAVYGFIFFMHHSKWRERLPARPAFYKYVCAMLLLNTMSLFGCLLAGNGAGFGIWLFNLTMICYHSLYLPLLYVVFLADFFQEEDLRLENVYYSEMKDAGFFDDDWE</sequence>
<organism evidence="7 8">
    <name type="scientific">Musa balbisiana</name>
    <name type="common">Banana</name>
    <dbReference type="NCBI Taxonomy" id="52838"/>
    <lineage>
        <taxon>Eukaryota</taxon>
        <taxon>Viridiplantae</taxon>
        <taxon>Streptophyta</taxon>
        <taxon>Embryophyta</taxon>
        <taxon>Tracheophyta</taxon>
        <taxon>Spermatophyta</taxon>
        <taxon>Magnoliopsida</taxon>
        <taxon>Liliopsida</taxon>
        <taxon>Zingiberales</taxon>
        <taxon>Musaceae</taxon>
        <taxon>Musa</taxon>
    </lineage>
</organism>
<dbReference type="PANTHER" id="PTHR15876">
    <property type="entry name" value="TRANSMEMBRANE PROTEIN ADIPOCYTE-ASSOCIATED 1"/>
    <property type="match status" value="1"/>
</dbReference>
<evidence type="ECO:0000256" key="2">
    <source>
        <dbReference type="ARBA" id="ARBA00010125"/>
    </source>
</evidence>
<evidence type="ECO:0000256" key="6">
    <source>
        <dbReference type="SAM" id="Phobius"/>
    </source>
</evidence>
<evidence type="ECO:0000256" key="1">
    <source>
        <dbReference type="ARBA" id="ARBA00004141"/>
    </source>
</evidence>
<comment type="similarity">
    <text evidence="2">Belongs to the UPF0359 family.</text>
</comment>
<evidence type="ECO:0008006" key="9">
    <source>
        <dbReference type="Google" id="ProtNLM"/>
    </source>
</evidence>
<name>A0A4S8IJ65_MUSBA</name>
<comment type="subcellular location">
    <subcellularLocation>
        <location evidence="1">Membrane</location>
        <topology evidence="1">Multi-pass membrane protein</topology>
    </subcellularLocation>
</comment>
<evidence type="ECO:0000313" key="8">
    <source>
        <dbReference type="Proteomes" id="UP000317650"/>
    </source>
</evidence>
<dbReference type="GO" id="GO:0005886">
    <property type="term" value="C:plasma membrane"/>
    <property type="evidence" value="ECO:0007669"/>
    <property type="project" value="TreeGrafter"/>
</dbReference>
<evidence type="ECO:0000256" key="5">
    <source>
        <dbReference type="ARBA" id="ARBA00023136"/>
    </source>
</evidence>
<proteinExistence type="inferred from homology"/>
<keyword evidence="3 6" id="KW-0812">Transmembrane</keyword>
<accession>A0A4S8IJ65</accession>
<feature type="transmembrane region" description="Helical" evidence="6">
    <location>
        <begin position="152"/>
        <end position="179"/>
    </location>
</feature>
<keyword evidence="5 6" id="KW-0472">Membrane</keyword>
<feature type="transmembrane region" description="Helical" evidence="6">
    <location>
        <begin position="191"/>
        <end position="213"/>
    </location>
</feature>
<reference evidence="7 8" key="1">
    <citation type="journal article" date="2019" name="Nat. Plants">
        <title>Genome sequencing of Musa balbisiana reveals subgenome evolution and function divergence in polyploid bananas.</title>
        <authorList>
            <person name="Yao X."/>
        </authorList>
    </citation>
    <scope>NUCLEOTIDE SEQUENCE [LARGE SCALE GENOMIC DNA]</scope>
    <source>
        <strain evidence="8">cv. DH-PKW</strain>
        <tissue evidence="7">Leaves</tissue>
    </source>
</reference>
<evidence type="ECO:0000256" key="3">
    <source>
        <dbReference type="ARBA" id="ARBA00022692"/>
    </source>
</evidence>
<comment type="caution">
    <text evidence="7">The sequence shown here is derived from an EMBL/GenBank/DDBJ whole genome shotgun (WGS) entry which is preliminary data.</text>
</comment>
<feature type="transmembrane region" description="Helical" evidence="6">
    <location>
        <begin position="254"/>
        <end position="279"/>
    </location>
</feature>
<keyword evidence="4 6" id="KW-1133">Transmembrane helix</keyword>
<protein>
    <recommendedName>
        <fullName evidence="9">Transmembrane protein adipocyte-associated 1</fullName>
    </recommendedName>
</protein>
<dbReference type="AlphaFoldDB" id="A0A4S8IJ65"/>
<feature type="transmembrane region" description="Helical" evidence="6">
    <location>
        <begin position="117"/>
        <end position="140"/>
    </location>
</feature>
<gene>
    <name evidence="7" type="ORF">C4D60_Mb09t23060</name>
</gene>
<evidence type="ECO:0000256" key="4">
    <source>
        <dbReference type="ARBA" id="ARBA00022989"/>
    </source>
</evidence>
<keyword evidence="8" id="KW-1185">Reference proteome</keyword>
<dbReference type="EMBL" id="PYDT01000010">
    <property type="protein sequence ID" value="THU48139.1"/>
    <property type="molecule type" value="Genomic_DNA"/>
</dbReference>
<evidence type="ECO:0000313" key="7">
    <source>
        <dbReference type="EMBL" id="THU48139.1"/>
    </source>
</evidence>
<feature type="transmembrane region" description="Helical" evidence="6">
    <location>
        <begin position="44"/>
        <end position="64"/>
    </location>
</feature>
<dbReference type="Pfam" id="PF10160">
    <property type="entry name" value="Tmemb_40"/>
    <property type="match status" value="1"/>
</dbReference>
<dbReference type="GO" id="GO:0004930">
    <property type="term" value="F:G protein-coupled receptor activity"/>
    <property type="evidence" value="ECO:0007669"/>
    <property type="project" value="TreeGrafter"/>
</dbReference>
<dbReference type="Proteomes" id="UP000317650">
    <property type="component" value="Chromosome 9"/>
</dbReference>